<name>A0ABT1CXT0_9HYPH</name>
<dbReference type="Proteomes" id="UP001320715">
    <property type="component" value="Unassembled WGS sequence"/>
</dbReference>
<dbReference type="RefSeq" id="WP_382264778.1">
    <property type="nucleotide sequence ID" value="NZ_JBHSDD010000004.1"/>
</dbReference>
<accession>A0ABT1CXT0</accession>
<dbReference type="Pfam" id="PF13430">
    <property type="entry name" value="DUF4112"/>
    <property type="match status" value="1"/>
</dbReference>
<protein>
    <submittedName>
        <fullName evidence="1">DUF4112 domain-containing protein</fullName>
    </submittedName>
</protein>
<dbReference type="PANTHER" id="PTHR35519:SF2">
    <property type="entry name" value="PH DOMAIN PROTEIN"/>
    <property type="match status" value="1"/>
</dbReference>
<sequence>MTIASPGLTEDKIAIERERARLDHLAGILDSSFRLPGTSIRFGLDSIVGLVPGIGDTLVAAPSIWMIWRGHVMGVGKLPLARMAANVGVDYVVGAIPLLGDVFDVGFKANLRNMAILRKAMEANTITSVQPADPPD</sequence>
<dbReference type="EMBL" id="JAAAML010000006">
    <property type="protein sequence ID" value="MCO6410994.1"/>
    <property type="molecule type" value="Genomic_DNA"/>
</dbReference>
<dbReference type="InterPro" id="IPR025187">
    <property type="entry name" value="DUF4112"/>
</dbReference>
<keyword evidence="2" id="KW-1185">Reference proteome</keyword>
<organism evidence="1 2">
    <name type="scientific">Hoeflea alexandrii</name>
    <dbReference type="NCBI Taxonomy" id="288436"/>
    <lineage>
        <taxon>Bacteria</taxon>
        <taxon>Pseudomonadati</taxon>
        <taxon>Pseudomonadota</taxon>
        <taxon>Alphaproteobacteria</taxon>
        <taxon>Hyphomicrobiales</taxon>
        <taxon>Rhizobiaceae</taxon>
        <taxon>Hoeflea</taxon>
    </lineage>
</organism>
<comment type="caution">
    <text evidence="1">The sequence shown here is derived from an EMBL/GenBank/DDBJ whole genome shotgun (WGS) entry which is preliminary data.</text>
</comment>
<proteinExistence type="predicted"/>
<evidence type="ECO:0000313" key="1">
    <source>
        <dbReference type="EMBL" id="MCO6410994.1"/>
    </source>
</evidence>
<evidence type="ECO:0000313" key="2">
    <source>
        <dbReference type="Proteomes" id="UP001320715"/>
    </source>
</evidence>
<gene>
    <name evidence="1" type="ORF">GTW23_22680</name>
</gene>
<reference evidence="1 2" key="1">
    <citation type="submission" date="2020-01" db="EMBL/GenBank/DDBJ databases">
        <title>Genomes of bacteria type strains.</title>
        <authorList>
            <person name="Chen J."/>
            <person name="Zhu S."/>
            <person name="Yang J."/>
        </authorList>
    </citation>
    <scope>NUCLEOTIDE SEQUENCE [LARGE SCALE GENOMIC DNA]</scope>
    <source>
        <strain evidence="1 2">DSM 16655</strain>
    </source>
</reference>
<dbReference type="PANTHER" id="PTHR35519">
    <property type="entry name" value="MEMBRANE PROTEINS"/>
    <property type="match status" value="1"/>
</dbReference>